<name>A0AAT9FMG6_9BACT</name>
<dbReference type="EMBL" id="AP026866">
    <property type="protein sequence ID" value="BDS07196.1"/>
    <property type="molecule type" value="Genomic_DNA"/>
</dbReference>
<keyword evidence="1" id="KW-0732">Signal</keyword>
<dbReference type="KEGG" id="osu:NT6N_22360"/>
<protein>
    <recommendedName>
        <fullName evidence="2">Ice-binding protein C-terminal domain-containing protein</fullName>
    </recommendedName>
</protein>
<feature type="chain" id="PRO_5043927559" description="Ice-binding protein C-terminal domain-containing protein" evidence="1">
    <location>
        <begin position="20"/>
        <end position="237"/>
    </location>
</feature>
<dbReference type="AlphaFoldDB" id="A0AAT9FMG6"/>
<proteinExistence type="predicted"/>
<organism evidence="3">
    <name type="scientific">Oceaniferula spumae</name>
    <dbReference type="NCBI Taxonomy" id="2979115"/>
    <lineage>
        <taxon>Bacteria</taxon>
        <taxon>Pseudomonadati</taxon>
        <taxon>Verrucomicrobiota</taxon>
        <taxon>Verrucomicrobiia</taxon>
        <taxon>Verrucomicrobiales</taxon>
        <taxon>Verrucomicrobiaceae</taxon>
        <taxon>Oceaniferula</taxon>
    </lineage>
</organism>
<feature type="domain" description="Ice-binding protein C-terminal" evidence="2">
    <location>
        <begin position="214"/>
        <end position="235"/>
    </location>
</feature>
<dbReference type="NCBIfam" id="TIGR02595">
    <property type="entry name" value="PEP_CTERM"/>
    <property type="match status" value="1"/>
</dbReference>
<evidence type="ECO:0000259" key="2">
    <source>
        <dbReference type="Pfam" id="PF07589"/>
    </source>
</evidence>
<evidence type="ECO:0000313" key="3">
    <source>
        <dbReference type="EMBL" id="BDS07196.1"/>
    </source>
</evidence>
<evidence type="ECO:0000256" key="1">
    <source>
        <dbReference type="SAM" id="SignalP"/>
    </source>
</evidence>
<reference evidence="3" key="1">
    <citation type="submission" date="2024-07" db="EMBL/GenBank/DDBJ databases">
        <title>Complete genome sequence of Verrucomicrobiaceae bacterium NT6N.</title>
        <authorList>
            <person name="Huang C."/>
            <person name="Takami H."/>
            <person name="Hamasaki K."/>
        </authorList>
    </citation>
    <scope>NUCLEOTIDE SEQUENCE</scope>
    <source>
        <strain evidence="3">NT6N</strain>
    </source>
</reference>
<gene>
    <name evidence="3" type="ORF">NT6N_22360</name>
</gene>
<feature type="signal peptide" evidence="1">
    <location>
        <begin position="1"/>
        <end position="19"/>
    </location>
</feature>
<accession>A0AAT9FMG6</accession>
<dbReference type="Pfam" id="PF07589">
    <property type="entry name" value="PEP-CTERM"/>
    <property type="match status" value="1"/>
</dbReference>
<sequence length="237" mass="24125">MKSKHTLHSALAFTLSLTAAEAVVTNIDLQMASGEFGNRTLTSEGTIGFAPGSGNVSNSGGADQSITYRISGLSLDNFGTGDDSVDITLGLFATSNGAVTGMGTAFGHWGVNGSLVSPTQTITFTIDEATVNLGAGGTETATVAINGFSAFNLLNVAANERYSITGTVANNVTGADPVQDVPNQFTGTEQAFTYGGNVGDMRVGELQSSITITSVPEPSSAALFGLGGLALILRRCK</sequence>
<dbReference type="InterPro" id="IPR013424">
    <property type="entry name" value="Ice-binding_C"/>
</dbReference>